<dbReference type="InterPro" id="IPR011623">
    <property type="entry name" value="7TMR_DISM_rcpt_extracell_dom1"/>
</dbReference>
<evidence type="ECO:0000259" key="5">
    <source>
        <dbReference type="PROSITE" id="PS50887"/>
    </source>
</evidence>
<dbReference type="InterPro" id="IPR043128">
    <property type="entry name" value="Rev_trsase/Diguanyl_cyclase"/>
</dbReference>
<dbReference type="Gene3D" id="3.30.70.270">
    <property type="match status" value="1"/>
</dbReference>
<dbReference type="EC" id="2.7.7.65" evidence="2"/>
<organism evidence="6 7">
    <name type="scientific">Neiella marina</name>
    <dbReference type="NCBI Taxonomy" id="508461"/>
    <lineage>
        <taxon>Bacteria</taxon>
        <taxon>Pseudomonadati</taxon>
        <taxon>Pseudomonadota</taxon>
        <taxon>Gammaproteobacteria</taxon>
        <taxon>Alteromonadales</taxon>
        <taxon>Echinimonadaceae</taxon>
        <taxon>Neiella</taxon>
    </lineage>
</organism>
<dbReference type="Pfam" id="PF07696">
    <property type="entry name" value="7TMR-DISMED2"/>
    <property type="match status" value="1"/>
</dbReference>
<dbReference type="GO" id="GO:0052621">
    <property type="term" value="F:diguanylate cyclase activity"/>
    <property type="evidence" value="ECO:0007669"/>
    <property type="project" value="UniProtKB-EC"/>
</dbReference>
<keyword evidence="4" id="KW-0472">Membrane</keyword>
<keyword evidence="4" id="KW-0812">Transmembrane</keyword>
<feature type="transmembrane region" description="Helical" evidence="4">
    <location>
        <begin position="318"/>
        <end position="339"/>
    </location>
</feature>
<reference evidence="7" key="1">
    <citation type="journal article" date="2019" name="Int. J. Syst. Evol. Microbiol.">
        <title>The Global Catalogue of Microorganisms (GCM) 10K type strain sequencing project: providing services to taxonomists for standard genome sequencing and annotation.</title>
        <authorList>
            <consortium name="The Broad Institute Genomics Platform"/>
            <consortium name="The Broad Institute Genome Sequencing Center for Infectious Disease"/>
            <person name="Wu L."/>
            <person name="Ma J."/>
        </authorList>
    </citation>
    <scope>NUCLEOTIDE SEQUENCE [LARGE SCALE GENOMIC DNA]</scope>
    <source>
        <strain evidence="7">CGMCC 1.10130</strain>
    </source>
</reference>
<dbReference type="RefSeq" id="WP_143824594.1">
    <property type="nucleotide sequence ID" value="NZ_BMDX01000020.1"/>
</dbReference>
<accession>A0A8J2U8Y2</accession>
<dbReference type="Pfam" id="PF07695">
    <property type="entry name" value="7TMR-DISM_7TM"/>
    <property type="match status" value="1"/>
</dbReference>
<feature type="transmembrane region" description="Helical" evidence="4">
    <location>
        <begin position="379"/>
        <end position="396"/>
    </location>
</feature>
<evidence type="ECO:0000313" key="7">
    <source>
        <dbReference type="Proteomes" id="UP000619743"/>
    </source>
</evidence>
<dbReference type="Proteomes" id="UP000619743">
    <property type="component" value="Unassembled WGS sequence"/>
</dbReference>
<keyword evidence="4" id="KW-1133">Transmembrane helix</keyword>
<feature type="transmembrane region" description="Helical" evidence="4">
    <location>
        <begin position="346"/>
        <end position="364"/>
    </location>
</feature>
<dbReference type="InterPro" id="IPR029787">
    <property type="entry name" value="Nucleotide_cyclase"/>
</dbReference>
<protein>
    <recommendedName>
        <fullName evidence="2">diguanylate cyclase</fullName>
        <ecNumber evidence="2">2.7.7.65</ecNumber>
    </recommendedName>
</protein>
<evidence type="ECO:0000256" key="2">
    <source>
        <dbReference type="ARBA" id="ARBA00012528"/>
    </source>
</evidence>
<dbReference type="InterPro" id="IPR050469">
    <property type="entry name" value="Diguanylate_Cyclase"/>
</dbReference>
<comment type="caution">
    <text evidence="6">The sequence shown here is derived from an EMBL/GenBank/DDBJ whole genome shotgun (WGS) entry which is preliminary data.</text>
</comment>
<dbReference type="OrthoDB" id="5289013at2"/>
<dbReference type="GO" id="GO:1902201">
    <property type="term" value="P:negative regulation of bacterial-type flagellum-dependent cell motility"/>
    <property type="evidence" value="ECO:0007669"/>
    <property type="project" value="TreeGrafter"/>
</dbReference>
<dbReference type="FunFam" id="3.30.70.270:FF:000001">
    <property type="entry name" value="Diguanylate cyclase domain protein"/>
    <property type="match status" value="1"/>
</dbReference>
<gene>
    <name evidence="6" type="ORF">GCM10011369_30810</name>
</gene>
<dbReference type="SMART" id="SM00267">
    <property type="entry name" value="GGDEF"/>
    <property type="match status" value="1"/>
</dbReference>
<evidence type="ECO:0000256" key="1">
    <source>
        <dbReference type="ARBA" id="ARBA00001946"/>
    </source>
</evidence>
<feature type="transmembrane region" description="Helical" evidence="4">
    <location>
        <begin position="256"/>
        <end position="275"/>
    </location>
</feature>
<dbReference type="PROSITE" id="PS50887">
    <property type="entry name" value="GGDEF"/>
    <property type="match status" value="1"/>
</dbReference>
<comment type="catalytic activity">
    <reaction evidence="3">
        <text>2 GTP = 3',3'-c-di-GMP + 2 diphosphate</text>
        <dbReference type="Rhea" id="RHEA:24898"/>
        <dbReference type="ChEBI" id="CHEBI:33019"/>
        <dbReference type="ChEBI" id="CHEBI:37565"/>
        <dbReference type="ChEBI" id="CHEBI:58805"/>
        <dbReference type="EC" id="2.7.7.65"/>
    </reaction>
</comment>
<dbReference type="GO" id="GO:0043709">
    <property type="term" value="P:cell adhesion involved in single-species biofilm formation"/>
    <property type="evidence" value="ECO:0007669"/>
    <property type="project" value="TreeGrafter"/>
</dbReference>
<evidence type="ECO:0000256" key="4">
    <source>
        <dbReference type="SAM" id="Phobius"/>
    </source>
</evidence>
<dbReference type="AlphaFoldDB" id="A0A8J2U8Y2"/>
<dbReference type="PANTHER" id="PTHR45138">
    <property type="entry name" value="REGULATORY COMPONENTS OF SENSORY TRANSDUCTION SYSTEM"/>
    <property type="match status" value="1"/>
</dbReference>
<feature type="transmembrane region" description="Helical" evidence="4">
    <location>
        <begin position="295"/>
        <end position="312"/>
    </location>
</feature>
<dbReference type="EMBL" id="BMDX01000020">
    <property type="protein sequence ID" value="GGA86576.1"/>
    <property type="molecule type" value="Genomic_DNA"/>
</dbReference>
<feature type="transmembrane region" description="Helical" evidence="4">
    <location>
        <begin position="200"/>
        <end position="220"/>
    </location>
</feature>
<feature type="transmembrane region" description="Helical" evidence="4">
    <location>
        <begin position="227"/>
        <end position="250"/>
    </location>
</feature>
<proteinExistence type="predicted"/>
<feature type="domain" description="GGDEF" evidence="5">
    <location>
        <begin position="436"/>
        <end position="565"/>
    </location>
</feature>
<dbReference type="InterPro" id="IPR011622">
    <property type="entry name" value="7TMR_DISM_rcpt_extracell_dom2"/>
</dbReference>
<dbReference type="InterPro" id="IPR000160">
    <property type="entry name" value="GGDEF_dom"/>
</dbReference>
<evidence type="ECO:0000313" key="6">
    <source>
        <dbReference type="EMBL" id="GGA86576.1"/>
    </source>
</evidence>
<evidence type="ECO:0000256" key="3">
    <source>
        <dbReference type="ARBA" id="ARBA00034247"/>
    </source>
</evidence>
<dbReference type="GO" id="GO:0005886">
    <property type="term" value="C:plasma membrane"/>
    <property type="evidence" value="ECO:0007669"/>
    <property type="project" value="TreeGrafter"/>
</dbReference>
<dbReference type="Pfam" id="PF00990">
    <property type="entry name" value="GGDEF"/>
    <property type="match status" value="1"/>
</dbReference>
<dbReference type="CDD" id="cd01949">
    <property type="entry name" value="GGDEF"/>
    <property type="match status" value="1"/>
</dbReference>
<dbReference type="PANTHER" id="PTHR45138:SF9">
    <property type="entry name" value="DIGUANYLATE CYCLASE DGCM-RELATED"/>
    <property type="match status" value="1"/>
</dbReference>
<keyword evidence="7" id="KW-1185">Reference proteome</keyword>
<dbReference type="Gene3D" id="2.60.40.2380">
    <property type="match status" value="1"/>
</dbReference>
<name>A0A8J2U8Y2_9GAMM</name>
<dbReference type="NCBIfam" id="TIGR00254">
    <property type="entry name" value="GGDEF"/>
    <property type="match status" value="1"/>
</dbReference>
<dbReference type="SUPFAM" id="SSF55073">
    <property type="entry name" value="Nucleotide cyclase"/>
    <property type="match status" value="1"/>
</dbReference>
<sequence>MSWLPVIALVVVVISLLFVSSQNAKRSELAVAEIAPAIATLDVTTVTNILPVAELYEDVSGVLTVNDVVKRNDFEPWQQQSANFGFSKSAWWVRVTVQNNESKQRQLVFRQDYPLIDHLSVWQLTQLQPIPLSITGDFTPFDSRLVKHRDFIFPISLAGGETKTYLFRYQTQGSLNIGLWLAPILPLLETIAVEQLAYGLYYGGFAVLVIYNLLLFLTIIDRALFYYLAYVVSYGLYMATHNGLTFQFLWPDSPALANQSLLVLLALTLVFALKFSRHILQMRSFSIWLDRSSEWLATACSLALVGCILLPYDMMVLIQATLTTVVTGLILVMGSWALFKRHPIARYFMLAWLALLIGVLIYMAKSFGYLPHNGFTQNAFQIGALVEMVLLSLALGSRINTFKLKSEIDPLTNLLNRRQFDERIGDEFRRAKQRKQALSMVMLDIDWFKKVNDEYGHSAGDDVLRELGRQLLYHIRQPAMVCRFGGEEFAIIVPRTKEHEAVAMTERLLKQIHCHCPAQQPITLSAGVASLSPEMSQVQELVTAADSALYQAKKLGRDQICCYQDMALL</sequence>
<comment type="cofactor">
    <cofactor evidence="1">
        <name>Mg(2+)</name>
        <dbReference type="ChEBI" id="CHEBI:18420"/>
    </cofactor>
</comment>